<proteinExistence type="evidence at transcript level"/>
<feature type="compositionally biased region" description="Polar residues" evidence="2">
    <location>
        <begin position="65"/>
        <end position="78"/>
    </location>
</feature>
<organism evidence="3">
    <name type="scientific">Ceratitis capitata</name>
    <name type="common">Mediterranean fruit fly</name>
    <name type="synonym">Tephritis capitata</name>
    <dbReference type="NCBI Taxonomy" id="7213"/>
    <lineage>
        <taxon>Eukaryota</taxon>
        <taxon>Metazoa</taxon>
        <taxon>Ecdysozoa</taxon>
        <taxon>Arthropoda</taxon>
        <taxon>Hexapoda</taxon>
        <taxon>Insecta</taxon>
        <taxon>Pterygota</taxon>
        <taxon>Neoptera</taxon>
        <taxon>Endopterygota</taxon>
        <taxon>Diptera</taxon>
        <taxon>Brachycera</taxon>
        <taxon>Muscomorpha</taxon>
        <taxon>Tephritoidea</taxon>
        <taxon>Tephritidae</taxon>
        <taxon>Ceratitis</taxon>
        <taxon>Ceratitis</taxon>
    </lineage>
</organism>
<name>W8BU08_CERCA</name>
<protein>
    <submittedName>
        <fullName evidence="3">Uncharacterized protein</fullName>
    </submittedName>
</protein>
<keyword evidence="1" id="KW-0175">Coiled coil</keyword>
<sequence>MSCFPRPTDCCCCSSCSPCCNYMGDCCNVRRNRSCVDCFPTRMVPDIQVPPKKLKSRPPPLRPTTAKNNNGRRSTQIKNGKRISLPTDSEPSVETKNCKPKCPCDPKQTKNKQNFQYQDMKNRMEAISEEAEQVSDDEEPFSSKNIQNSCADFLNIVHDTVLETVQSSVECMMRNYFVHTMEKVETLCSQMMRNECLLSKMYLDILDKISQQSERSLRQFKCLCQFIAETQKEANEERAQTTRCNCHSCACTEENFMSFAKEKILPKGRRLSGSGNTSNNFNGNVIGAKNLRDSDNEIKTDPSLMSCTNSSQVKFKLLERSQSTTNSTGNEEVRRNITRVKDSGHLENPNGRRMQEMPNGDDTPKTAQCEVQKEGSKFLNNNTGSSGTKMA</sequence>
<dbReference type="EMBL" id="GAMC01009784">
    <property type="protein sequence ID" value="JAB96771.1"/>
    <property type="molecule type" value="mRNA"/>
</dbReference>
<reference evidence="3" key="1">
    <citation type="submission" date="2013-07" db="EMBL/GenBank/DDBJ databases">
        <authorList>
            <person name="Geib S."/>
        </authorList>
    </citation>
    <scope>NUCLEOTIDE SEQUENCE</scope>
</reference>
<dbReference type="OrthoDB" id="8067121at2759"/>
<accession>W8BU08</accession>
<evidence type="ECO:0000313" key="3">
    <source>
        <dbReference type="EMBL" id="JAB96771.1"/>
    </source>
</evidence>
<evidence type="ECO:0000256" key="1">
    <source>
        <dbReference type="SAM" id="Coils"/>
    </source>
</evidence>
<feature type="compositionally biased region" description="Polar residues" evidence="2">
    <location>
        <begin position="86"/>
        <end position="95"/>
    </location>
</feature>
<feature type="coiled-coil region" evidence="1">
    <location>
        <begin position="110"/>
        <end position="137"/>
    </location>
</feature>
<reference evidence="3" key="2">
    <citation type="journal article" date="2014" name="BMC Genomics">
        <title>A genomic perspective to assessing quality of mass-reared SIT flies used in Mediterranean fruit fly (Ceratitis capitata) eradication in California.</title>
        <authorList>
            <person name="Calla B."/>
            <person name="Hall B."/>
            <person name="Hou S."/>
            <person name="Geib S.M."/>
        </authorList>
    </citation>
    <scope>NUCLEOTIDE SEQUENCE</scope>
</reference>
<dbReference type="AlphaFoldDB" id="W8BU08"/>
<feature type="region of interest" description="Disordered" evidence="2">
    <location>
        <begin position="342"/>
        <end position="367"/>
    </location>
</feature>
<evidence type="ECO:0000256" key="2">
    <source>
        <dbReference type="SAM" id="MobiDB-lite"/>
    </source>
</evidence>
<feature type="region of interest" description="Disordered" evidence="2">
    <location>
        <begin position="49"/>
        <end position="95"/>
    </location>
</feature>